<accession>A0A5B0DE86</accession>
<name>A0A5B0DE86_STRCR</name>
<sequence>MIFVIVQPSFYASIFAEKVKKIKTFSEDSLSLAEIFERKKVRVKFLQESWNIVCENSIF</sequence>
<reference evidence="1 2" key="1">
    <citation type="submission" date="2019-08" db="EMBL/GenBank/DDBJ databases">
        <title>Genome sequence and analysis of Streptococcus cristatus strain S22 isolated from throat swab of children scarlet fever in Hangzhou, China.</title>
        <authorList>
            <person name="Huang Y."/>
            <person name="Xie L."/>
        </authorList>
    </citation>
    <scope>NUCLEOTIDE SEQUENCE [LARGE SCALE GENOMIC DNA]</scope>
    <source>
        <strain evidence="1 2">S22</strain>
    </source>
</reference>
<dbReference type="AlphaFoldDB" id="A0A5B0DE86"/>
<comment type="caution">
    <text evidence="1">The sequence shown here is derived from an EMBL/GenBank/DDBJ whole genome shotgun (WGS) entry which is preliminary data.</text>
</comment>
<evidence type="ECO:0000313" key="1">
    <source>
        <dbReference type="EMBL" id="KAA0963890.1"/>
    </source>
</evidence>
<protein>
    <submittedName>
        <fullName evidence="1">Uncharacterized protein</fullName>
    </submittedName>
</protein>
<gene>
    <name evidence="1" type="ORF">FXF62_07225</name>
</gene>
<dbReference type="EMBL" id="VSJJ01000007">
    <property type="protein sequence ID" value="KAA0963890.1"/>
    <property type="molecule type" value="Genomic_DNA"/>
</dbReference>
<dbReference type="Proteomes" id="UP000323039">
    <property type="component" value="Unassembled WGS sequence"/>
</dbReference>
<organism evidence="1 2">
    <name type="scientific">Streptococcus cristatus</name>
    <dbReference type="NCBI Taxonomy" id="45634"/>
    <lineage>
        <taxon>Bacteria</taxon>
        <taxon>Bacillati</taxon>
        <taxon>Bacillota</taxon>
        <taxon>Bacilli</taxon>
        <taxon>Lactobacillales</taxon>
        <taxon>Streptococcaceae</taxon>
        <taxon>Streptococcus</taxon>
    </lineage>
</organism>
<proteinExistence type="predicted"/>
<evidence type="ECO:0000313" key="2">
    <source>
        <dbReference type="Proteomes" id="UP000323039"/>
    </source>
</evidence>